<feature type="domain" description="AMP-dependent synthetase/ligase" evidence="4">
    <location>
        <begin position="37"/>
        <end position="370"/>
    </location>
</feature>
<dbReference type="PANTHER" id="PTHR43201:SF5">
    <property type="entry name" value="MEDIUM-CHAIN ACYL-COA LIGASE ACSF2, MITOCHONDRIAL"/>
    <property type="match status" value="1"/>
</dbReference>
<protein>
    <submittedName>
        <fullName evidence="6">AMP-dependent synthetase and ligase</fullName>
    </submittedName>
</protein>
<dbReference type="Proteomes" id="UP000069654">
    <property type="component" value="Unassembled WGS sequence"/>
</dbReference>
<dbReference type="EMBL" id="BCTB01000017">
    <property type="protein sequence ID" value="GAT15425.1"/>
    <property type="molecule type" value="Genomic_DNA"/>
</dbReference>
<evidence type="ECO:0000259" key="5">
    <source>
        <dbReference type="Pfam" id="PF13193"/>
    </source>
</evidence>
<dbReference type="PANTHER" id="PTHR43201">
    <property type="entry name" value="ACYL-COA SYNTHETASE"/>
    <property type="match status" value="1"/>
</dbReference>
<dbReference type="InterPro" id="IPR025110">
    <property type="entry name" value="AMP-bd_C"/>
</dbReference>
<feature type="domain" description="AMP-binding enzyme C-terminal" evidence="5">
    <location>
        <begin position="419"/>
        <end position="496"/>
    </location>
</feature>
<gene>
    <name evidence="6" type="ORF">RMCT_2395</name>
</gene>
<organism evidence="6 7">
    <name type="scientific">Mycolicibacterium thermoresistibile</name>
    <name type="common">Mycobacterium thermoresistibile</name>
    <dbReference type="NCBI Taxonomy" id="1797"/>
    <lineage>
        <taxon>Bacteria</taxon>
        <taxon>Bacillati</taxon>
        <taxon>Actinomycetota</taxon>
        <taxon>Actinomycetes</taxon>
        <taxon>Mycobacteriales</taxon>
        <taxon>Mycobacteriaceae</taxon>
        <taxon>Mycolicibacterium</taxon>
    </lineage>
</organism>
<reference evidence="6 7" key="1">
    <citation type="journal article" date="2016" name="Genome Announc.">
        <title>Draft Genome Sequences of Five Rapidly Growing Mycobacterium Species, M. thermoresistibile, M. fortuitum subsp. acetamidolyticum, M. canariasense, M. brisbanense, and M. novocastrense.</title>
        <authorList>
            <person name="Katahira K."/>
            <person name="Ogura Y."/>
            <person name="Gotoh Y."/>
            <person name="Hayashi T."/>
        </authorList>
    </citation>
    <scope>NUCLEOTIDE SEQUENCE [LARGE SCALE GENOMIC DNA]</scope>
    <source>
        <strain evidence="6 7">JCM6362</strain>
    </source>
</reference>
<feature type="region of interest" description="Disordered" evidence="3">
    <location>
        <begin position="500"/>
        <end position="521"/>
    </location>
</feature>
<dbReference type="InterPro" id="IPR042099">
    <property type="entry name" value="ANL_N_sf"/>
</dbReference>
<accession>A0A100XF42</accession>
<evidence type="ECO:0000313" key="7">
    <source>
        <dbReference type="Proteomes" id="UP000069654"/>
    </source>
</evidence>
<dbReference type="InterPro" id="IPR045851">
    <property type="entry name" value="AMP-bd_C_sf"/>
</dbReference>
<dbReference type="SUPFAM" id="SSF56801">
    <property type="entry name" value="Acetyl-CoA synthetase-like"/>
    <property type="match status" value="1"/>
</dbReference>
<dbReference type="GO" id="GO:0031956">
    <property type="term" value="F:medium-chain fatty acid-CoA ligase activity"/>
    <property type="evidence" value="ECO:0007669"/>
    <property type="project" value="TreeGrafter"/>
</dbReference>
<sequence length="521" mass="55779">MTATSDLLGHVRERVEERRARYRAAGFWSAEPLDVVRAAARREPSAPALVHRGGQLSYAELDTRVDRWCAALRQAGVGPSAAVLLVVGNDAESVVAVQAAIRADAVVMLVPRSAGAAQVAEIARRTGVRFGLAPNRPQPPVTGLPDGFTWLSVTGEPPGVSLPEPVRAADEPSFVLFTSGTTAAPKGVVHSLSTLAKASRNYIDAAGLTPDDRLFLISPLGSITGVVQALFIAPMLTAPVVLEDHWDPAATCALLVQTRSTWYGGPDRLLNRLLDEAVAADLEIPLRAVYLGGTMLDRRIVERVEDTGIVVMRAYGSSEVPVSTSGLRHEPRDLRHGDDGRPLADVEVRLGSATEPTECCIRGPHAFLGYTDAADETNAFEGDWFRTGDAADLVDGRVRIVGRLREIVIRNGLKIPVAELDEAIGRIPGVRECAAYPVPDATTGERLAVAVVTERGAPLSLRTVVDSLTEAGLPKYKLPEELVVWEEPLPVNANGKVERTSLHDRSHGRPRQVASRLAGSS</sequence>
<dbReference type="Gene3D" id="3.30.300.30">
    <property type="match status" value="1"/>
</dbReference>
<dbReference type="Pfam" id="PF13193">
    <property type="entry name" value="AMP-binding_C"/>
    <property type="match status" value="1"/>
</dbReference>
<dbReference type="Pfam" id="PF00501">
    <property type="entry name" value="AMP-binding"/>
    <property type="match status" value="1"/>
</dbReference>
<dbReference type="GO" id="GO:0006631">
    <property type="term" value="P:fatty acid metabolic process"/>
    <property type="evidence" value="ECO:0007669"/>
    <property type="project" value="TreeGrafter"/>
</dbReference>
<evidence type="ECO:0000259" key="4">
    <source>
        <dbReference type="Pfam" id="PF00501"/>
    </source>
</evidence>
<evidence type="ECO:0000313" key="6">
    <source>
        <dbReference type="EMBL" id="GAT15425.1"/>
    </source>
</evidence>
<name>A0A100XF42_MYCTH</name>
<comment type="caution">
    <text evidence="6">The sequence shown here is derived from an EMBL/GenBank/DDBJ whole genome shotgun (WGS) entry which is preliminary data.</text>
</comment>
<evidence type="ECO:0000256" key="3">
    <source>
        <dbReference type="SAM" id="MobiDB-lite"/>
    </source>
</evidence>
<proteinExistence type="inferred from homology"/>
<evidence type="ECO:0000256" key="2">
    <source>
        <dbReference type="ARBA" id="ARBA00022598"/>
    </source>
</evidence>
<keyword evidence="2 6" id="KW-0436">Ligase</keyword>
<dbReference type="OMA" id="VMRAYGS"/>
<dbReference type="STRING" id="1797.RMCT_2395"/>
<dbReference type="AlphaFoldDB" id="A0A100XF42"/>
<dbReference type="OrthoDB" id="4595052at2"/>
<evidence type="ECO:0000256" key="1">
    <source>
        <dbReference type="ARBA" id="ARBA00006432"/>
    </source>
</evidence>
<reference evidence="7" key="2">
    <citation type="submission" date="2016-02" db="EMBL/GenBank/DDBJ databases">
        <title>Draft genome sequence of five rapidly growing Mycobacterium species.</title>
        <authorList>
            <person name="Katahira K."/>
            <person name="Gotou Y."/>
            <person name="Iida K."/>
            <person name="Ogura Y."/>
            <person name="Hayashi T."/>
        </authorList>
    </citation>
    <scope>NUCLEOTIDE SEQUENCE [LARGE SCALE GENOMIC DNA]</scope>
    <source>
        <strain evidence="7">JCM6362</strain>
    </source>
</reference>
<comment type="similarity">
    <text evidence="1">Belongs to the ATP-dependent AMP-binding enzyme family.</text>
</comment>
<dbReference type="InterPro" id="IPR000873">
    <property type="entry name" value="AMP-dep_synth/lig_dom"/>
</dbReference>
<dbReference type="Gene3D" id="3.40.50.12780">
    <property type="entry name" value="N-terminal domain of ligase-like"/>
    <property type="match status" value="1"/>
</dbReference>
<dbReference type="RefSeq" id="WP_003927890.1">
    <property type="nucleotide sequence ID" value="NZ_BCTB01000017.1"/>
</dbReference>